<evidence type="ECO:0000313" key="2">
    <source>
        <dbReference type="EMBL" id="MBW77104.1"/>
    </source>
</evidence>
<feature type="transmembrane region" description="Helical" evidence="1">
    <location>
        <begin position="57"/>
        <end position="77"/>
    </location>
</feature>
<reference evidence="2" key="1">
    <citation type="submission" date="2018-01" db="EMBL/GenBank/DDBJ databases">
        <title>An insight into the sialome of Amazonian anophelines.</title>
        <authorList>
            <person name="Ribeiro J.M."/>
            <person name="Scarpassa V."/>
            <person name="Calvo E."/>
        </authorList>
    </citation>
    <scope>NUCLEOTIDE SEQUENCE</scope>
</reference>
<protein>
    <submittedName>
        <fullName evidence="2">Uncharacterized protein</fullName>
    </submittedName>
</protein>
<accession>A0A2M4DHR6</accession>
<proteinExistence type="predicted"/>
<keyword evidence="1" id="KW-0812">Transmembrane</keyword>
<keyword evidence="1" id="KW-0472">Membrane</keyword>
<sequence length="98" mass="11495">MGWWLLEACAAGLLLLGLWLYTHSFLFVRLLLCSLFLPVCRVAMTVMTMMMITNHRPTTTTMVGLLDVLVLCARSMMRQRRNYWRYSIMTEGRRETET</sequence>
<name>A0A2M4DHR6_ANODA</name>
<organism evidence="2">
    <name type="scientific">Anopheles darlingi</name>
    <name type="common">Mosquito</name>
    <dbReference type="NCBI Taxonomy" id="43151"/>
    <lineage>
        <taxon>Eukaryota</taxon>
        <taxon>Metazoa</taxon>
        <taxon>Ecdysozoa</taxon>
        <taxon>Arthropoda</taxon>
        <taxon>Hexapoda</taxon>
        <taxon>Insecta</taxon>
        <taxon>Pterygota</taxon>
        <taxon>Neoptera</taxon>
        <taxon>Endopterygota</taxon>
        <taxon>Diptera</taxon>
        <taxon>Nematocera</taxon>
        <taxon>Culicoidea</taxon>
        <taxon>Culicidae</taxon>
        <taxon>Anophelinae</taxon>
        <taxon>Anopheles</taxon>
    </lineage>
</organism>
<keyword evidence="1" id="KW-1133">Transmembrane helix</keyword>
<dbReference type="AlphaFoldDB" id="A0A2M4DHR6"/>
<dbReference type="EMBL" id="GGFL01012926">
    <property type="protein sequence ID" value="MBW77104.1"/>
    <property type="molecule type" value="Transcribed_RNA"/>
</dbReference>
<feature type="transmembrane region" description="Helical" evidence="1">
    <location>
        <begin position="12"/>
        <end position="37"/>
    </location>
</feature>
<evidence type="ECO:0000256" key="1">
    <source>
        <dbReference type="SAM" id="Phobius"/>
    </source>
</evidence>